<sequence>MKFNLKKEDINSMVDEVLEISPSDLGDLSHVQSYLPLVRLTDDILDCYDIEYEYESHEFEETDHISFLSDSSRILLIMPKDLDLNCSFDSVDYGIIIDSKISFAQRNNLSETFKTYPYCCGSPIDMIIVKMICDELLKDKN</sequence>
<accession>A0A8T3VLT9</accession>
<proteinExistence type="predicted"/>
<comment type="caution">
    <text evidence="1">The sequence shown here is derived from an EMBL/GenBank/DDBJ whole genome shotgun (WGS) entry which is preliminary data.</text>
</comment>
<protein>
    <submittedName>
        <fullName evidence="1">Uncharacterized protein</fullName>
    </submittedName>
</protein>
<evidence type="ECO:0000313" key="1">
    <source>
        <dbReference type="EMBL" id="MBE6510880.1"/>
    </source>
</evidence>
<name>A0A8T3VLT9_9EURY</name>
<organism evidence="1 2">
    <name type="scientific">Methanobrevibacter millerae</name>
    <dbReference type="NCBI Taxonomy" id="230361"/>
    <lineage>
        <taxon>Archaea</taxon>
        <taxon>Methanobacteriati</taxon>
        <taxon>Methanobacteriota</taxon>
        <taxon>Methanomada group</taxon>
        <taxon>Methanobacteria</taxon>
        <taxon>Methanobacteriales</taxon>
        <taxon>Methanobacteriaceae</taxon>
        <taxon>Methanobrevibacter</taxon>
    </lineage>
</organism>
<dbReference type="AlphaFoldDB" id="A0A8T3VLT9"/>
<dbReference type="Proteomes" id="UP000713479">
    <property type="component" value="Unassembled WGS sequence"/>
</dbReference>
<gene>
    <name evidence="1" type="ORF">E7Z74_06405</name>
</gene>
<evidence type="ECO:0000313" key="2">
    <source>
        <dbReference type="Proteomes" id="UP000713479"/>
    </source>
</evidence>
<dbReference type="EMBL" id="SUTF01000007">
    <property type="protein sequence ID" value="MBE6510880.1"/>
    <property type="molecule type" value="Genomic_DNA"/>
</dbReference>
<reference evidence="1" key="1">
    <citation type="submission" date="2019-04" db="EMBL/GenBank/DDBJ databases">
        <title>Evolution of Biomass-Degrading Anaerobic Consortia Revealed by Metagenomics.</title>
        <authorList>
            <person name="Peng X."/>
        </authorList>
    </citation>
    <scope>NUCLEOTIDE SEQUENCE</scope>
    <source>
        <strain evidence="1">SIG13</strain>
    </source>
</reference>